<dbReference type="GO" id="GO:0065003">
    <property type="term" value="P:protein-containing complex assembly"/>
    <property type="evidence" value="ECO:0007669"/>
    <property type="project" value="InterPro"/>
</dbReference>
<dbReference type="Gene3D" id="6.10.250.1090">
    <property type="match status" value="1"/>
</dbReference>
<evidence type="ECO:0000256" key="1">
    <source>
        <dbReference type="ARBA" id="ARBA00003171"/>
    </source>
</evidence>
<dbReference type="eggNOG" id="COG2710">
    <property type="taxonomic scope" value="Bacteria"/>
</dbReference>
<feature type="domain" description="Nitrogenase/oxidoreductase component 1" evidence="4">
    <location>
        <begin position="16"/>
        <end position="418"/>
    </location>
</feature>
<proteinExistence type="inferred from homology"/>
<organism evidence="5 6">
    <name type="scientific">Desulfurispirillum indicum (strain ATCC BAA-1389 / DSM 22839 / S5)</name>
    <dbReference type="NCBI Taxonomy" id="653733"/>
    <lineage>
        <taxon>Bacteria</taxon>
        <taxon>Pseudomonadati</taxon>
        <taxon>Chrysiogenota</taxon>
        <taxon>Chrysiogenia</taxon>
        <taxon>Chrysiogenales</taxon>
        <taxon>Chrysiogenaceae</taxon>
        <taxon>Desulfurispirillum</taxon>
    </lineage>
</organism>
<dbReference type="Gene3D" id="3.40.50.1980">
    <property type="entry name" value="Nitrogenase molybdenum iron protein domain"/>
    <property type="match status" value="3"/>
</dbReference>
<dbReference type="PANTHER" id="PTHR33712">
    <property type="entry name" value="LIGHT-INDEPENDENT PROTOCHLOROPHYLLIDE REDUCTASE SUBUNIT B"/>
    <property type="match status" value="1"/>
</dbReference>
<reference evidence="5 6" key="1">
    <citation type="submission" date="2010-12" db="EMBL/GenBank/DDBJ databases">
        <title>Complete sequence of Desulfurispirillum indicum S5.</title>
        <authorList>
            <consortium name="US DOE Joint Genome Institute"/>
            <person name="Lucas S."/>
            <person name="Copeland A."/>
            <person name="Lapidus A."/>
            <person name="Cheng J.-F."/>
            <person name="Goodwin L."/>
            <person name="Pitluck S."/>
            <person name="Chertkov O."/>
            <person name="Held B."/>
            <person name="Detter J.C."/>
            <person name="Han C."/>
            <person name="Tapia R."/>
            <person name="Land M."/>
            <person name="Hauser L."/>
            <person name="Kyrpides N."/>
            <person name="Ivanova N."/>
            <person name="Mikhailova N."/>
            <person name="Haggblom M."/>
            <person name="Rauschenbach I."/>
            <person name="Bini E."/>
            <person name="Woyke T."/>
        </authorList>
    </citation>
    <scope>NUCLEOTIDE SEQUENCE [LARGE SCALE GENOMIC DNA]</scope>
    <source>
        <strain evidence="6">ATCC BAA-1389 / DSM 22839 / S5</strain>
    </source>
</reference>
<accession>E6W6L9</accession>
<dbReference type="SUPFAM" id="SSF53807">
    <property type="entry name" value="Helical backbone' metal receptor"/>
    <property type="match status" value="1"/>
</dbReference>
<dbReference type="NCBIfam" id="TIGR01285">
    <property type="entry name" value="nifN"/>
    <property type="match status" value="1"/>
</dbReference>
<protein>
    <submittedName>
        <fullName evidence="5">Nitrogenase molybdenum-iron cofactor biosynthesis protein NifN</fullName>
        <ecNumber evidence="5">1.18.6.1</ecNumber>
    </submittedName>
</protein>
<dbReference type="InterPro" id="IPR050152">
    <property type="entry name" value="ChlB/BchB/BchZ"/>
</dbReference>
<dbReference type="RefSeq" id="WP_013504908.1">
    <property type="nucleotide sequence ID" value="NC_014836.1"/>
</dbReference>
<comment type="similarity">
    <text evidence="3">Belongs to the NifD/NifK/NifE/NifN family.</text>
</comment>
<dbReference type="InterPro" id="IPR005975">
    <property type="entry name" value="Nase_Mo-Fe_CF"/>
</dbReference>
<dbReference type="EMBL" id="CP002432">
    <property type="protein sequence ID" value="ADU65019.1"/>
    <property type="molecule type" value="Genomic_DNA"/>
</dbReference>
<dbReference type="SMR" id="E6W6L9"/>
<comment type="function">
    <text evidence="1">This protein may play a role in the biosynthesis of the prosthetic group of nitrogenase (FeMo cofactor).</text>
</comment>
<dbReference type="HOGENOM" id="CLU_025876_2_0_0"/>
<dbReference type="InParanoid" id="E6W6L9"/>
<dbReference type="STRING" id="653733.Selin_0263"/>
<dbReference type="KEGG" id="din:Selin_0263"/>
<keyword evidence="6" id="KW-1185">Reference proteome</keyword>
<dbReference type="GO" id="GO:0016163">
    <property type="term" value="F:nitrogenase activity"/>
    <property type="evidence" value="ECO:0007669"/>
    <property type="project" value="UniProtKB-EC"/>
</dbReference>
<dbReference type="AlphaFoldDB" id="E6W6L9"/>
<dbReference type="EC" id="1.18.6.1" evidence="5"/>
<dbReference type="OrthoDB" id="9800746at2"/>
<evidence type="ECO:0000256" key="2">
    <source>
        <dbReference type="ARBA" id="ARBA00005155"/>
    </source>
</evidence>
<dbReference type="PANTHER" id="PTHR33712:SF7">
    <property type="entry name" value="LIGHT-INDEPENDENT PROTOCHLOROPHYLLIDE REDUCTASE SUBUNIT B"/>
    <property type="match status" value="1"/>
</dbReference>
<comment type="pathway">
    <text evidence="2">Cofactor biosynthesis; Fe-Mo cofactor biosynthesis.</text>
</comment>
<evidence type="ECO:0000313" key="6">
    <source>
        <dbReference type="Proteomes" id="UP000002572"/>
    </source>
</evidence>
<gene>
    <name evidence="5" type="ordered locus">Selin_0263</name>
</gene>
<sequence>MNHRNLHVNPLKKSSVFGATLAMLGIDQALALHHGSQGCTAFTKNILTQHFREITPMQTTALCDIATIMGDDVNLHEGLNTIITKAQPRLVGLITTGVSETKGDDVEGGVRRFYEKYPQHAGVPVITINTPDYQGDAQWGYVQAVQALLDQLPIAKQPVNSRQITVLASMALTPGDAEELKEIIADFDLEAIVLPDLGATMGGGVDHYIKVPEGDYPLEKLLQVGASAHTIAIGASMEEVARSLQERFGTPISLLPSLIGVHNSDNFIMALSRISAKPVPQKYSRQRRQLLDAMLDSHFFYNGKSVIIAAESDLALSMADFLHHETGLDIACAIVSHRLPGESDPHYPILTGDLGDLEDLANGCSAIITNSNGILASTRKNIPLLRVGYPIKDRLGEQLKVFIGYRGSRNLVYELGNIFLEQDEEASFHYKNIRGVPA</sequence>
<keyword evidence="5" id="KW-0560">Oxidoreductase</keyword>
<dbReference type="InterPro" id="IPR000510">
    <property type="entry name" value="Nase/OxRdtase_comp1"/>
</dbReference>
<dbReference type="Proteomes" id="UP000002572">
    <property type="component" value="Chromosome"/>
</dbReference>
<evidence type="ECO:0000313" key="5">
    <source>
        <dbReference type="EMBL" id="ADU65019.1"/>
    </source>
</evidence>
<evidence type="ECO:0000256" key="3">
    <source>
        <dbReference type="ARBA" id="ARBA00011002"/>
    </source>
</evidence>
<dbReference type="Pfam" id="PF00148">
    <property type="entry name" value="Oxidored_nitro"/>
    <property type="match status" value="1"/>
</dbReference>
<name>E6W6L9_DESIS</name>
<evidence type="ECO:0000259" key="4">
    <source>
        <dbReference type="Pfam" id="PF00148"/>
    </source>
</evidence>
<dbReference type="UniPathway" id="UPA00782"/>